<keyword evidence="3" id="KW-1185">Reference proteome</keyword>
<dbReference type="Gene3D" id="1.10.10.10">
    <property type="entry name" value="Winged helix-like DNA-binding domain superfamily/Winged helix DNA-binding domain"/>
    <property type="match status" value="1"/>
</dbReference>
<dbReference type="Proteomes" id="UP000004322">
    <property type="component" value="Unassembled WGS sequence"/>
</dbReference>
<evidence type="ECO:0000259" key="1">
    <source>
        <dbReference type="PROSITE" id="PS50995"/>
    </source>
</evidence>
<evidence type="ECO:0000313" key="2">
    <source>
        <dbReference type="EMBL" id="EHI74840.1"/>
    </source>
</evidence>
<dbReference type="InterPro" id="IPR000835">
    <property type="entry name" value="HTH_MarR-typ"/>
</dbReference>
<dbReference type="InterPro" id="IPR036388">
    <property type="entry name" value="WH-like_DNA-bd_sf"/>
</dbReference>
<protein>
    <recommendedName>
        <fullName evidence="1">HTH marR-type domain-containing protein</fullName>
    </recommendedName>
</protein>
<evidence type="ECO:0000313" key="3">
    <source>
        <dbReference type="Proteomes" id="UP000004322"/>
    </source>
</evidence>
<gene>
    <name evidence="2" type="ORF">STRCR_2242</name>
</gene>
<dbReference type="EMBL" id="AEUV02000002">
    <property type="protein sequence ID" value="EHI74840.1"/>
    <property type="molecule type" value="Genomic_DNA"/>
</dbReference>
<dbReference type="STRING" id="873449.STRCR_2242"/>
<proteinExistence type="predicted"/>
<dbReference type="GO" id="GO:0003700">
    <property type="term" value="F:DNA-binding transcription factor activity"/>
    <property type="evidence" value="ECO:0007669"/>
    <property type="project" value="InterPro"/>
</dbReference>
<sequence>MSNPTVTAILQNLKKNGWLKHQPDPTDSRSKLPILTEQSLAKEQEFNQLFRDMKGDLLVPLTLQERHSLMVLRITLNNLFLVQTVNLLYGFYCYYQNSVSLNRVF</sequence>
<feature type="domain" description="HTH marR-type" evidence="1">
    <location>
        <begin position="1"/>
        <end position="78"/>
    </location>
</feature>
<name>G5JSX1_STRCG</name>
<dbReference type="InterPro" id="IPR036390">
    <property type="entry name" value="WH_DNA-bd_sf"/>
</dbReference>
<comment type="caution">
    <text evidence="2">The sequence shown here is derived from an EMBL/GenBank/DDBJ whole genome shotgun (WGS) entry which is preliminary data.</text>
</comment>
<dbReference type="AlphaFoldDB" id="G5JSX1"/>
<dbReference type="SUPFAM" id="SSF46785">
    <property type="entry name" value="Winged helix' DNA-binding domain"/>
    <property type="match status" value="1"/>
</dbReference>
<organism evidence="2 3">
    <name type="scientific">Streptococcus criceti HS-6</name>
    <dbReference type="NCBI Taxonomy" id="873449"/>
    <lineage>
        <taxon>Bacteria</taxon>
        <taxon>Bacillati</taxon>
        <taxon>Bacillota</taxon>
        <taxon>Bacilli</taxon>
        <taxon>Lactobacillales</taxon>
        <taxon>Streptococcaceae</taxon>
        <taxon>Streptococcus</taxon>
    </lineage>
</organism>
<accession>G5JSX1</accession>
<dbReference type="PROSITE" id="PS50995">
    <property type="entry name" value="HTH_MARR_2"/>
    <property type="match status" value="1"/>
</dbReference>
<reference evidence="2" key="1">
    <citation type="submission" date="2011-07" db="EMBL/GenBank/DDBJ databases">
        <authorList>
            <person name="Stanhope M.J."/>
            <person name="Durkin A.S."/>
            <person name="Hostetler J."/>
            <person name="Kim M."/>
            <person name="Radune D."/>
            <person name="Singh I."/>
            <person name="Town C.D."/>
        </authorList>
    </citation>
    <scope>NUCLEOTIDE SEQUENCE [LARGE SCALE GENOMIC DNA]</scope>
    <source>
        <strain evidence="2">HS-6</strain>
    </source>
</reference>